<proteinExistence type="predicted"/>
<protein>
    <recommendedName>
        <fullName evidence="3">TetR family transcriptional regulator</fullName>
    </recommendedName>
</protein>
<evidence type="ECO:0000313" key="1">
    <source>
        <dbReference type="EMBL" id="KIP52732.1"/>
    </source>
</evidence>
<sequence length="172" mass="17981">MARVSGYLAQREWPAASWALAEVAPAAGLSPAGLVKRFGSREGLLLALGRHWVDGIPSAPTTAEPLTELRWFARDMFLVPTAAAAVGGIGDLVADLASATAAATLAEGRAKQHGYVAALLRKLAYPRAGEPELAARILLDALHGVLLSQAADAAGVALSPDDTIDYFLELWI</sequence>
<dbReference type="Proteomes" id="UP000032120">
    <property type="component" value="Unassembled WGS sequence"/>
</dbReference>
<dbReference type="Gene3D" id="1.10.357.10">
    <property type="entry name" value="Tetracycline Repressor, domain 2"/>
    <property type="match status" value="1"/>
</dbReference>
<gene>
    <name evidence="1" type="ORF">SD72_07130</name>
</gene>
<dbReference type="EMBL" id="JXSQ01000007">
    <property type="protein sequence ID" value="KIP52732.1"/>
    <property type="molecule type" value="Genomic_DNA"/>
</dbReference>
<dbReference type="InterPro" id="IPR009057">
    <property type="entry name" value="Homeodomain-like_sf"/>
</dbReference>
<keyword evidence="2" id="KW-1185">Reference proteome</keyword>
<name>A0A0D0INS5_9MICO</name>
<evidence type="ECO:0008006" key="3">
    <source>
        <dbReference type="Google" id="ProtNLM"/>
    </source>
</evidence>
<dbReference type="SUPFAM" id="SSF46689">
    <property type="entry name" value="Homeodomain-like"/>
    <property type="match status" value="1"/>
</dbReference>
<organism evidence="1 2">
    <name type="scientific">Leucobacter komagatae</name>
    <dbReference type="NCBI Taxonomy" id="55969"/>
    <lineage>
        <taxon>Bacteria</taxon>
        <taxon>Bacillati</taxon>
        <taxon>Actinomycetota</taxon>
        <taxon>Actinomycetes</taxon>
        <taxon>Micrococcales</taxon>
        <taxon>Microbacteriaceae</taxon>
        <taxon>Leucobacter</taxon>
    </lineage>
</organism>
<reference evidence="1 2" key="1">
    <citation type="submission" date="2015-01" db="EMBL/GenBank/DDBJ databases">
        <title>Draft genome sequence of Leucobacter komagatae strain VKM ST2845.</title>
        <authorList>
            <person name="Karlyshev A.V."/>
            <person name="Kudryashova E.B."/>
        </authorList>
    </citation>
    <scope>NUCLEOTIDE SEQUENCE [LARGE SCALE GENOMIC DNA]</scope>
    <source>
        <strain evidence="1 2">VKM ST2845</strain>
    </source>
</reference>
<accession>A0A0D0INS5</accession>
<comment type="caution">
    <text evidence="1">The sequence shown here is derived from an EMBL/GenBank/DDBJ whole genome shotgun (WGS) entry which is preliminary data.</text>
</comment>
<dbReference type="AlphaFoldDB" id="A0A0D0INS5"/>
<evidence type="ECO:0000313" key="2">
    <source>
        <dbReference type="Proteomes" id="UP000032120"/>
    </source>
</evidence>